<dbReference type="InterPro" id="IPR001680">
    <property type="entry name" value="WD40_rpt"/>
</dbReference>
<sequence>MRFRSWLAISSTTRHSTVPFSNPETSPSRAKLKPSDTSSSSDTPSTSTSASDNGSSSLQSNLSLQTLPSVLSLQKLSPLDPLDLSVSHLCFATLPPRRPSLPITCLAVHHNLLYAASGHEINVYDRTDHTLLDSFNAHDASSGSVKSVNFSDGNIFTSHQDSKIRVWQLTAGKQHKLFNSLPTVNDRLRRFVLPKNYVTVRRHKKCLWIQHADAVTGIAVNNGLIYSVSWDKSLKIWRDSDLRCVESVKAHEDAVNAVVVSNDGTVYTGSADCRIRVWSKPFGEKRHVLVATLEKHKSAVNALAINDDGSVLFSGACDRSILVWEREDSANHMAVTGALRGHRKAILCMINVGDLLFSGSADRTVRVWQRGEDGSFCCLAVLEGHVKPVKSLVAVKEEQSNGVVTVYSGSLDGEVKVWHVSVSNVNSTPGPLSQLKM</sequence>
<dbReference type="OrthoDB" id="674604at2759"/>
<feature type="region of interest" description="Disordered" evidence="4">
    <location>
        <begin position="15"/>
        <end position="59"/>
    </location>
</feature>
<dbReference type="Pfam" id="PF00400">
    <property type="entry name" value="WD40"/>
    <property type="match status" value="6"/>
</dbReference>
<dbReference type="InterPro" id="IPR045182">
    <property type="entry name" value="JINGUBANG-like"/>
</dbReference>
<dbReference type="InterPro" id="IPR015943">
    <property type="entry name" value="WD40/YVTN_repeat-like_dom_sf"/>
</dbReference>
<dbReference type="Gene3D" id="2.130.10.10">
    <property type="entry name" value="YVTN repeat-like/Quinoprotein amine dehydrogenase"/>
    <property type="match status" value="3"/>
</dbReference>
<evidence type="ECO:0000256" key="3">
    <source>
        <dbReference type="PROSITE-ProRule" id="PRU00221"/>
    </source>
</evidence>
<feature type="repeat" description="WD" evidence="3">
    <location>
        <begin position="339"/>
        <end position="369"/>
    </location>
</feature>
<dbReference type="InterPro" id="IPR020472">
    <property type="entry name" value="WD40_PAC1"/>
</dbReference>
<dbReference type="FunFam" id="2.130.10.10:FF:000775">
    <property type="entry name" value="BnaA09g28200D protein"/>
    <property type="match status" value="1"/>
</dbReference>
<dbReference type="SMART" id="SM00320">
    <property type="entry name" value="WD40"/>
    <property type="match status" value="7"/>
</dbReference>
<feature type="compositionally biased region" description="Low complexity" evidence="4">
    <location>
        <begin position="35"/>
        <end position="59"/>
    </location>
</feature>
<dbReference type="PROSITE" id="PS50082">
    <property type="entry name" value="WD_REPEATS_2"/>
    <property type="match status" value="3"/>
</dbReference>
<dbReference type="Proteomes" id="UP000290289">
    <property type="component" value="Chromosome 13"/>
</dbReference>
<protein>
    <submittedName>
        <fullName evidence="5">Uncharacterized protein</fullName>
    </submittedName>
</protein>
<evidence type="ECO:0000313" key="5">
    <source>
        <dbReference type="EMBL" id="RXH79799.1"/>
    </source>
</evidence>
<accession>A0A498IA42</accession>
<feature type="repeat" description="WD" evidence="3">
    <location>
        <begin position="293"/>
        <end position="334"/>
    </location>
</feature>
<dbReference type="AlphaFoldDB" id="A0A498IA42"/>
<evidence type="ECO:0000256" key="1">
    <source>
        <dbReference type="ARBA" id="ARBA00022574"/>
    </source>
</evidence>
<reference evidence="5 6" key="1">
    <citation type="submission" date="2018-10" db="EMBL/GenBank/DDBJ databases">
        <title>A high-quality apple genome assembly.</title>
        <authorList>
            <person name="Hu J."/>
        </authorList>
    </citation>
    <scope>NUCLEOTIDE SEQUENCE [LARGE SCALE GENOMIC DNA]</scope>
    <source>
        <strain evidence="6">cv. HFTH1</strain>
        <tissue evidence="5">Young leaf</tissue>
    </source>
</reference>
<keyword evidence="2" id="KW-0677">Repeat</keyword>
<feature type="repeat" description="WD" evidence="3">
    <location>
        <begin position="248"/>
        <end position="279"/>
    </location>
</feature>
<organism evidence="5 6">
    <name type="scientific">Malus domestica</name>
    <name type="common">Apple</name>
    <name type="synonym">Pyrus malus</name>
    <dbReference type="NCBI Taxonomy" id="3750"/>
    <lineage>
        <taxon>Eukaryota</taxon>
        <taxon>Viridiplantae</taxon>
        <taxon>Streptophyta</taxon>
        <taxon>Embryophyta</taxon>
        <taxon>Tracheophyta</taxon>
        <taxon>Spermatophyta</taxon>
        <taxon>Magnoliopsida</taxon>
        <taxon>eudicotyledons</taxon>
        <taxon>Gunneridae</taxon>
        <taxon>Pentapetalae</taxon>
        <taxon>rosids</taxon>
        <taxon>fabids</taxon>
        <taxon>Rosales</taxon>
        <taxon>Rosaceae</taxon>
        <taxon>Amygdaloideae</taxon>
        <taxon>Maleae</taxon>
        <taxon>Malus</taxon>
    </lineage>
</organism>
<keyword evidence="1 3" id="KW-0853">WD repeat</keyword>
<dbReference type="CDD" id="cd00200">
    <property type="entry name" value="WD40"/>
    <property type="match status" value="1"/>
</dbReference>
<keyword evidence="6" id="KW-1185">Reference proteome</keyword>
<dbReference type="PRINTS" id="PR00320">
    <property type="entry name" value="GPROTEINBRPT"/>
</dbReference>
<evidence type="ECO:0000256" key="2">
    <source>
        <dbReference type="ARBA" id="ARBA00022737"/>
    </source>
</evidence>
<dbReference type="PROSITE" id="PS50294">
    <property type="entry name" value="WD_REPEATS_REGION"/>
    <property type="match status" value="2"/>
</dbReference>
<dbReference type="EMBL" id="RDQH01000339">
    <property type="protein sequence ID" value="RXH79799.1"/>
    <property type="molecule type" value="Genomic_DNA"/>
</dbReference>
<evidence type="ECO:0000313" key="6">
    <source>
        <dbReference type="Proteomes" id="UP000290289"/>
    </source>
</evidence>
<evidence type="ECO:0000256" key="4">
    <source>
        <dbReference type="SAM" id="MobiDB-lite"/>
    </source>
</evidence>
<dbReference type="SUPFAM" id="SSF50978">
    <property type="entry name" value="WD40 repeat-like"/>
    <property type="match status" value="1"/>
</dbReference>
<dbReference type="PANTHER" id="PTHR22844">
    <property type="entry name" value="F-BOX AND WD40 DOMAIN PROTEIN"/>
    <property type="match status" value="1"/>
</dbReference>
<feature type="compositionally biased region" description="Polar residues" evidence="4">
    <location>
        <begin position="15"/>
        <end position="28"/>
    </location>
</feature>
<dbReference type="SMR" id="A0A498IA42"/>
<dbReference type="InterPro" id="IPR036322">
    <property type="entry name" value="WD40_repeat_dom_sf"/>
</dbReference>
<name>A0A498IA42_MALDO</name>
<gene>
    <name evidence="5" type="ORF">DVH24_040946</name>
</gene>
<comment type="caution">
    <text evidence="5">The sequence shown here is derived from an EMBL/GenBank/DDBJ whole genome shotgun (WGS) entry which is preliminary data.</text>
</comment>
<proteinExistence type="predicted"/>
<dbReference type="PANTHER" id="PTHR22844:SF199">
    <property type="entry name" value="F21J9.19"/>
    <property type="match status" value="1"/>
</dbReference>
<dbReference type="Gramene" id="mRNA:MD13G0092600">
    <property type="protein sequence ID" value="CDS:MD13G0092600.1"/>
    <property type="gene ID" value="MD13G0092600"/>
</dbReference>
<dbReference type="STRING" id="3750.A0A498IA42"/>